<evidence type="ECO:0000256" key="4">
    <source>
        <dbReference type="ARBA" id="ARBA00022989"/>
    </source>
</evidence>
<comment type="caution">
    <text evidence="8">The sequence shown here is derived from an EMBL/GenBank/DDBJ whole genome shotgun (WGS) entry which is preliminary data.</text>
</comment>
<feature type="transmembrane region" description="Helical" evidence="6">
    <location>
        <begin position="74"/>
        <end position="99"/>
    </location>
</feature>
<comment type="subcellular location">
    <subcellularLocation>
        <location evidence="1">Cell membrane</location>
        <topology evidence="1">Multi-pass membrane protein</topology>
    </subcellularLocation>
</comment>
<dbReference type="InterPro" id="IPR032816">
    <property type="entry name" value="VTT_dom"/>
</dbReference>
<evidence type="ECO:0000256" key="1">
    <source>
        <dbReference type="ARBA" id="ARBA00004651"/>
    </source>
</evidence>
<evidence type="ECO:0000259" key="7">
    <source>
        <dbReference type="Pfam" id="PF09335"/>
    </source>
</evidence>
<dbReference type="PANTHER" id="PTHR42709:SF6">
    <property type="entry name" value="UNDECAPRENYL PHOSPHATE TRANSPORTER A"/>
    <property type="match status" value="1"/>
</dbReference>
<gene>
    <name evidence="8" type="ORF">QO010_000612</name>
</gene>
<keyword evidence="5 6" id="KW-0472">Membrane</keyword>
<evidence type="ECO:0000256" key="5">
    <source>
        <dbReference type="ARBA" id="ARBA00023136"/>
    </source>
</evidence>
<feature type="transmembrane region" description="Helical" evidence="6">
    <location>
        <begin position="158"/>
        <end position="180"/>
    </location>
</feature>
<dbReference type="Pfam" id="PF09335">
    <property type="entry name" value="VTT_dom"/>
    <property type="match status" value="1"/>
</dbReference>
<keyword evidence="4 6" id="KW-1133">Transmembrane helix</keyword>
<dbReference type="InterPro" id="IPR051311">
    <property type="entry name" value="DedA_domain"/>
</dbReference>
<protein>
    <submittedName>
        <fullName evidence="8">Membrane protein YdjX (TVP38/TMEM64 family)</fullName>
    </submittedName>
</protein>
<evidence type="ECO:0000256" key="3">
    <source>
        <dbReference type="ARBA" id="ARBA00022692"/>
    </source>
</evidence>
<dbReference type="RefSeq" id="WP_307345809.1">
    <property type="nucleotide sequence ID" value="NZ_JAUSVS010000001.1"/>
</dbReference>
<name>A0ABU0ILH9_9CAUL</name>
<evidence type="ECO:0000256" key="6">
    <source>
        <dbReference type="SAM" id="Phobius"/>
    </source>
</evidence>
<organism evidence="8 9">
    <name type="scientific">Caulobacter ginsengisoli</name>
    <dbReference type="NCBI Taxonomy" id="400775"/>
    <lineage>
        <taxon>Bacteria</taxon>
        <taxon>Pseudomonadati</taxon>
        <taxon>Pseudomonadota</taxon>
        <taxon>Alphaproteobacteria</taxon>
        <taxon>Caulobacterales</taxon>
        <taxon>Caulobacteraceae</taxon>
        <taxon>Caulobacter</taxon>
    </lineage>
</organism>
<feature type="transmembrane region" description="Helical" evidence="6">
    <location>
        <begin position="6"/>
        <end position="24"/>
    </location>
</feature>
<evidence type="ECO:0000313" key="9">
    <source>
        <dbReference type="Proteomes" id="UP001228905"/>
    </source>
</evidence>
<sequence>MTAVRWTIAIVLLLAFILVPWMLFDATITRMVGEVFASPAAHGPLIALLIVVLLALDVILPTPSSLVSVAAGALFGWVLGGVLIWLGMTLGCLLGYWLGAQAGRPLARRLLGEAELAKAMRLSGRVDGPALALTRAVPVLAEATTLAAGAAGVPLGRFVMVTSLANAGVAAVYAGVGAAALSQGSFLLAFAAAAGLPTLAWLLVRLSRRTSAAA</sequence>
<dbReference type="EMBL" id="JAUSVS010000001">
    <property type="protein sequence ID" value="MDQ0462864.1"/>
    <property type="molecule type" value="Genomic_DNA"/>
</dbReference>
<feature type="transmembrane region" description="Helical" evidence="6">
    <location>
        <begin position="45"/>
        <end position="62"/>
    </location>
</feature>
<reference evidence="8 9" key="1">
    <citation type="submission" date="2023-07" db="EMBL/GenBank/DDBJ databases">
        <title>Genomic Encyclopedia of Type Strains, Phase IV (KMG-IV): sequencing the most valuable type-strain genomes for metagenomic binning, comparative biology and taxonomic classification.</title>
        <authorList>
            <person name="Goeker M."/>
        </authorList>
    </citation>
    <scope>NUCLEOTIDE SEQUENCE [LARGE SCALE GENOMIC DNA]</scope>
    <source>
        <strain evidence="8 9">DSM 18695</strain>
    </source>
</reference>
<dbReference type="Proteomes" id="UP001228905">
    <property type="component" value="Unassembled WGS sequence"/>
</dbReference>
<dbReference type="PANTHER" id="PTHR42709">
    <property type="entry name" value="ALKALINE PHOSPHATASE LIKE PROTEIN"/>
    <property type="match status" value="1"/>
</dbReference>
<proteinExistence type="predicted"/>
<evidence type="ECO:0000313" key="8">
    <source>
        <dbReference type="EMBL" id="MDQ0462864.1"/>
    </source>
</evidence>
<keyword evidence="3 6" id="KW-0812">Transmembrane</keyword>
<accession>A0ABU0ILH9</accession>
<feature type="transmembrane region" description="Helical" evidence="6">
    <location>
        <begin position="186"/>
        <end position="204"/>
    </location>
</feature>
<keyword evidence="9" id="KW-1185">Reference proteome</keyword>
<feature type="domain" description="VTT" evidence="7">
    <location>
        <begin position="63"/>
        <end position="178"/>
    </location>
</feature>
<evidence type="ECO:0000256" key="2">
    <source>
        <dbReference type="ARBA" id="ARBA00022475"/>
    </source>
</evidence>
<keyword evidence="2" id="KW-1003">Cell membrane</keyword>